<dbReference type="PROSITE" id="PS00600">
    <property type="entry name" value="AA_TRANSFER_CLASS_3"/>
    <property type="match status" value="1"/>
</dbReference>
<evidence type="ECO:0000256" key="2">
    <source>
        <dbReference type="ARBA" id="ARBA00022898"/>
    </source>
</evidence>
<proteinExistence type="inferred from homology"/>
<dbReference type="SUPFAM" id="SSF53383">
    <property type="entry name" value="PLP-dependent transferases"/>
    <property type="match status" value="1"/>
</dbReference>
<keyword evidence="2" id="KW-0663">Pyridoxal phosphate</keyword>
<dbReference type="AlphaFoldDB" id="A0A382ULQ9"/>
<dbReference type="EMBL" id="UINC01144866">
    <property type="protein sequence ID" value="SVD34648.1"/>
    <property type="molecule type" value="Genomic_DNA"/>
</dbReference>
<name>A0A382ULQ9_9ZZZZ</name>
<dbReference type="InterPro" id="IPR049704">
    <property type="entry name" value="Aminotrans_3_PPA_site"/>
</dbReference>
<dbReference type="CDD" id="cd00610">
    <property type="entry name" value="OAT_like"/>
    <property type="match status" value="1"/>
</dbReference>
<protein>
    <submittedName>
        <fullName evidence="3">Uncharacterized protein</fullName>
    </submittedName>
</protein>
<dbReference type="GO" id="GO:0005739">
    <property type="term" value="C:mitochondrion"/>
    <property type="evidence" value="ECO:0007669"/>
    <property type="project" value="TreeGrafter"/>
</dbReference>
<dbReference type="InterPro" id="IPR005814">
    <property type="entry name" value="Aminotrans_3"/>
</dbReference>
<accession>A0A382ULQ9</accession>
<evidence type="ECO:0000313" key="3">
    <source>
        <dbReference type="EMBL" id="SVD34648.1"/>
    </source>
</evidence>
<dbReference type="PANTHER" id="PTHR45688">
    <property type="match status" value="1"/>
</dbReference>
<feature type="non-terminal residue" evidence="3">
    <location>
        <position position="292"/>
    </location>
</feature>
<dbReference type="GO" id="GO:0030170">
    <property type="term" value="F:pyridoxal phosphate binding"/>
    <property type="evidence" value="ECO:0007669"/>
    <property type="project" value="InterPro"/>
</dbReference>
<dbReference type="InterPro" id="IPR015422">
    <property type="entry name" value="PyrdxlP-dep_Trfase_small"/>
</dbReference>
<reference evidence="3" key="1">
    <citation type="submission" date="2018-05" db="EMBL/GenBank/DDBJ databases">
        <authorList>
            <person name="Lanie J.A."/>
            <person name="Ng W.-L."/>
            <person name="Kazmierczak K.M."/>
            <person name="Andrzejewski T.M."/>
            <person name="Davidsen T.M."/>
            <person name="Wayne K.J."/>
            <person name="Tettelin H."/>
            <person name="Glass J.I."/>
            <person name="Rusch D."/>
            <person name="Podicherti R."/>
            <person name="Tsui H.-C.T."/>
            <person name="Winkler M.E."/>
        </authorList>
    </citation>
    <scope>NUCLEOTIDE SEQUENCE</scope>
</reference>
<dbReference type="InterPro" id="IPR015421">
    <property type="entry name" value="PyrdxlP-dep_Trfase_major"/>
</dbReference>
<organism evidence="3">
    <name type="scientific">marine metagenome</name>
    <dbReference type="NCBI Taxonomy" id="408172"/>
    <lineage>
        <taxon>unclassified sequences</taxon>
        <taxon>metagenomes</taxon>
        <taxon>ecological metagenomes</taxon>
    </lineage>
</organism>
<evidence type="ECO:0000256" key="1">
    <source>
        <dbReference type="ARBA" id="ARBA00008954"/>
    </source>
</evidence>
<comment type="similarity">
    <text evidence="1">Belongs to the class-III pyridoxal-phosphate-dependent aminotransferase family.</text>
</comment>
<dbReference type="InterPro" id="IPR015424">
    <property type="entry name" value="PyrdxlP-dep_Trfase"/>
</dbReference>
<dbReference type="PANTHER" id="PTHR45688:SF13">
    <property type="entry name" value="ALANINE--GLYOXYLATE AMINOTRANSFERASE 2-LIKE"/>
    <property type="match status" value="1"/>
</dbReference>
<gene>
    <name evidence="3" type="ORF">METZ01_LOCUS387502</name>
</gene>
<dbReference type="Gene3D" id="3.40.640.10">
    <property type="entry name" value="Type I PLP-dependent aspartate aminotransferase-like (Major domain)"/>
    <property type="match status" value="1"/>
</dbReference>
<dbReference type="Pfam" id="PF00202">
    <property type="entry name" value="Aminotran_3"/>
    <property type="match status" value="1"/>
</dbReference>
<feature type="non-terminal residue" evidence="3">
    <location>
        <position position="1"/>
    </location>
</feature>
<sequence length="292" mass="31461">CYFVNSGSEANELALRMATAVTGNNNTIVLDHAYHGNTSSLINISPYKFNGKGGMGKPEHVEVVPMPDIFRGEFNDPETAGIRYAQYVQDAIKQQGDGSTFISESLLGCGGQILLPDGFLQESFQHVRAAGGICISDEVQVGLGRVGTHYWGFELQNVIPDIVTVGKPLGNGHPVAAVITIPEIAVAFNNGMEYFNSFGGNPVSCAIALSVLNVIEQEELQQNALDVGSYLLSELNLLKDKYEIICDVRGSGLFIGTELVKDRKTKEPAPEKANEIINKMKEIGILISTDGP</sequence>
<dbReference type="Gene3D" id="3.90.1150.10">
    <property type="entry name" value="Aspartate Aminotransferase, domain 1"/>
    <property type="match status" value="1"/>
</dbReference>
<dbReference type="GO" id="GO:0008483">
    <property type="term" value="F:transaminase activity"/>
    <property type="evidence" value="ECO:0007669"/>
    <property type="project" value="InterPro"/>
</dbReference>